<accession>A0ACC2G7E9</accession>
<sequence>MRKIQKSLYNTLLFDKLDSCQKMTTPKLVKERAQKGKAKNLLGKTSTDDFIQRSNIENLPVAEAEALRGKKRLSEPDDEDDDDDIGITKGRDMMTMLDRFGVDIKKAFQAKRKRLETFTKSSVKSSHQKIEQLWRFQQRDRNKVKDDYCVQFNAVFNQWDTDMQKSNDNEEELLSMFRHQQKMFQHMRASQSQRLKTLRQLLEQYIQSLDTMEKTHVSQQSAVQSELRQEMALFQKKILMETQQQEIATVRKSLQTMLM</sequence>
<evidence type="ECO:0000313" key="2">
    <source>
        <dbReference type="Proteomes" id="UP001157502"/>
    </source>
</evidence>
<reference evidence="1" key="1">
    <citation type="submission" date="2021-05" db="EMBL/GenBank/DDBJ databases">
        <authorList>
            <person name="Pan Q."/>
            <person name="Jouanno E."/>
            <person name="Zahm M."/>
            <person name="Klopp C."/>
            <person name="Cabau C."/>
            <person name="Louis A."/>
            <person name="Berthelot C."/>
            <person name="Parey E."/>
            <person name="Roest Crollius H."/>
            <person name="Montfort J."/>
            <person name="Robinson-Rechavi M."/>
            <person name="Bouchez O."/>
            <person name="Lampietro C."/>
            <person name="Lopez Roques C."/>
            <person name="Donnadieu C."/>
            <person name="Postlethwait J."/>
            <person name="Bobe J."/>
            <person name="Dillon D."/>
            <person name="Chandos A."/>
            <person name="von Hippel F."/>
            <person name="Guiguen Y."/>
        </authorList>
    </citation>
    <scope>NUCLEOTIDE SEQUENCE</scope>
    <source>
        <strain evidence="1">YG-Jan2019</strain>
    </source>
</reference>
<gene>
    <name evidence="1" type="ORF">DPEC_G00194890</name>
</gene>
<name>A0ACC2G7E9_DALPE</name>
<dbReference type="EMBL" id="CM055743">
    <property type="protein sequence ID" value="KAJ7999482.1"/>
    <property type="molecule type" value="Genomic_DNA"/>
</dbReference>
<dbReference type="Proteomes" id="UP001157502">
    <property type="component" value="Chromosome 16"/>
</dbReference>
<protein>
    <submittedName>
        <fullName evidence="1">Uncharacterized protein</fullName>
    </submittedName>
</protein>
<comment type="caution">
    <text evidence="1">The sequence shown here is derived from an EMBL/GenBank/DDBJ whole genome shotgun (WGS) entry which is preliminary data.</text>
</comment>
<keyword evidence="2" id="KW-1185">Reference proteome</keyword>
<evidence type="ECO:0000313" key="1">
    <source>
        <dbReference type="EMBL" id="KAJ7999482.1"/>
    </source>
</evidence>
<organism evidence="1 2">
    <name type="scientific">Dallia pectoralis</name>
    <name type="common">Alaska blackfish</name>
    <dbReference type="NCBI Taxonomy" id="75939"/>
    <lineage>
        <taxon>Eukaryota</taxon>
        <taxon>Metazoa</taxon>
        <taxon>Chordata</taxon>
        <taxon>Craniata</taxon>
        <taxon>Vertebrata</taxon>
        <taxon>Euteleostomi</taxon>
        <taxon>Actinopterygii</taxon>
        <taxon>Neopterygii</taxon>
        <taxon>Teleostei</taxon>
        <taxon>Protacanthopterygii</taxon>
        <taxon>Esociformes</taxon>
        <taxon>Umbridae</taxon>
        <taxon>Dallia</taxon>
    </lineage>
</organism>
<proteinExistence type="predicted"/>